<dbReference type="SUPFAM" id="SSF54106">
    <property type="entry name" value="LysM domain"/>
    <property type="match status" value="1"/>
</dbReference>
<feature type="signal peptide" evidence="1">
    <location>
        <begin position="1"/>
        <end position="21"/>
    </location>
</feature>
<reference evidence="3" key="1">
    <citation type="journal article" date="2020" name="mSystems">
        <title>Genome- and Community-Level Interaction Insights into Carbon Utilization and Element Cycling Functions of Hydrothermarchaeota in Hydrothermal Sediment.</title>
        <authorList>
            <person name="Zhou Z."/>
            <person name="Liu Y."/>
            <person name="Xu W."/>
            <person name="Pan J."/>
            <person name="Luo Z.H."/>
            <person name="Li M."/>
        </authorList>
    </citation>
    <scope>NUCLEOTIDE SEQUENCE [LARGE SCALE GENOMIC DNA]</scope>
    <source>
        <strain evidence="3">SpSt-769</strain>
    </source>
</reference>
<gene>
    <name evidence="3" type="ORF">ENV54_01890</name>
</gene>
<dbReference type="AlphaFoldDB" id="A0A7C4ESD1"/>
<feature type="chain" id="PRO_5027662692" evidence="1">
    <location>
        <begin position="22"/>
        <end position="293"/>
    </location>
</feature>
<protein>
    <submittedName>
        <fullName evidence="3">LysM peptidoglycan-binding domain-containing protein</fullName>
    </submittedName>
</protein>
<dbReference type="CDD" id="cd00118">
    <property type="entry name" value="LysM"/>
    <property type="match status" value="1"/>
</dbReference>
<dbReference type="Pfam" id="PF01476">
    <property type="entry name" value="LysM"/>
    <property type="match status" value="1"/>
</dbReference>
<dbReference type="EMBL" id="DTGT01000059">
    <property type="protein sequence ID" value="HGH60031.1"/>
    <property type="molecule type" value="Genomic_DNA"/>
</dbReference>
<comment type="caution">
    <text evidence="3">The sequence shown here is derived from an EMBL/GenBank/DDBJ whole genome shotgun (WGS) entry which is preliminary data.</text>
</comment>
<name>A0A7C4ESD1_9BACT</name>
<dbReference type="SMART" id="SM00257">
    <property type="entry name" value="LysM"/>
    <property type="match status" value="1"/>
</dbReference>
<dbReference type="PROSITE" id="PS51257">
    <property type="entry name" value="PROKAR_LIPOPROTEIN"/>
    <property type="match status" value="1"/>
</dbReference>
<dbReference type="InterPro" id="IPR036779">
    <property type="entry name" value="LysM_dom_sf"/>
</dbReference>
<dbReference type="InterPro" id="IPR018392">
    <property type="entry name" value="LysM"/>
</dbReference>
<sequence>MKQRLFIMPLLVVIAMVSSCAYFQKKDEPPPLPPIEETKPPLTMKGDYFKAYPWSELPKPRKDGNDPDTITYTVKEGDTLDSIAENLMGDPALASELATFNDLSSPSAIKPGEKIVVPNPIIGVSSEIMVKSKGEKDFGAPKRFGVEFKKGDEYKLRFESNVNGYLYVLRKGAKGLEYLYPTAVKTTKRTKTAQPLMRDSGRVHPHEAVEIPIGKKGFLYDPKKVGDMLYVFLSLRKIPELEDLKEKKSPRVEDVEDVMHRVKEGEVLNSPPYHLLRISDPSEILGFSLNIDG</sequence>
<feature type="domain" description="LysM" evidence="2">
    <location>
        <begin position="70"/>
        <end position="117"/>
    </location>
</feature>
<evidence type="ECO:0000259" key="2">
    <source>
        <dbReference type="PROSITE" id="PS51782"/>
    </source>
</evidence>
<keyword evidence="1" id="KW-0732">Signal</keyword>
<organism evidence="3">
    <name type="scientific">Desulfomonile tiedjei</name>
    <dbReference type="NCBI Taxonomy" id="2358"/>
    <lineage>
        <taxon>Bacteria</taxon>
        <taxon>Pseudomonadati</taxon>
        <taxon>Thermodesulfobacteriota</taxon>
        <taxon>Desulfomonilia</taxon>
        <taxon>Desulfomonilales</taxon>
        <taxon>Desulfomonilaceae</taxon>
        <taxon>Desulfomonile</taxon>
    </lineage>
</organism>
<dbReference type="Gene3D" id="3.10.350.10">
    <property type="entry name" value="LysM domain"/>
    <property type="match status" value="1"/>
</dbReference>
<evidence type="ECO:0000256" key="1">
    <source>
        <dbReference type="SAM" id="SignalP"/>
    </source>
</evidence>
<accession>A0A7C4ESD1</accession>
<proteinExistence type="predicted"/>
<dbReference type="PROSITE" id="PS51782">
    <property type="entry name" value="LYSM"/>
    <property type="match status" value="1"/>
</dbReference>
<evidence type="ECO:0000313" key="3">
    <source>
        <dbReference type="EMBL" id="HGH60031.1"/>
    </source>
</evidence>